<comment type="subcellular location">
    <subcellularLocation>
        <location evidence="2">Nucleus</location>
    </subcellularLocation>
</comment>
<proteinExistence type="evidence at transcript level"/>
<evidence type="ECO:0000259" key="3">
    <source>
        <dbReference type="Pfam" id="PF13299"/>
    </source>
</evidence>
<dbReference type="EMBL" id="GANP01014651">
    <property type="protein sequence ID" value="JAB69817.1"/>
    <property type="molecule type" value="mRNA"/>
</dbReference>
<dbReference type="InterPro" id="IPR025069">
    <property type="entry name" value="Cpsf2_C"/>
</dbReference>
<sequence length="162" mass="17856">MMKPQRVILVRGSPEATQALAAFCRTSGAVQGRVFTPRPGEVVDATTESHIYQVKLRDSLVSSLQFSKAKNAELAWLDGEIIAEEHLAPDGSKEDAPDVEESRDSMYILQPLPPSQIPGHATIFVNELKLSDFKQVLLRNGVQAEFSGRSALLQRHCRSAEE</sequence>
<dbReference type="PANTHER" id="PTHR45922:SF1">
    <property type="entry name" value="CLEAVAGE AND POLYADENYLATION SPECIFICITY FACTOR SUBUNIT 2"/>
    <property type="match status" value="1"/>
</dbReference>
<evidence type="ECO:0000256" key="1">
    <source>
        <dbReference type="ARBA" id="ARBA00010624"/>
    </source>
</evidence>
<accession>V5H675</accession>
<feature type="domain" description="Cleavage and polyadenylation specificity factor 2 C-terminal" evidence="3">
    <location>
        <begin position="54"/>
        <end position="153"/>
    </location>
</feature>
<keyword evidence="2" id="KW-0539">Nucleus</keyword>
<organism evidence="4">
    <name type="scientific">Ixodes ricinus</name>
    <name type="common">Common tick</name>
    <name type="synonym">Acarus ricinus</name>
    <dbReference type="NCBI Taxonomy" id="34613"/>
    <lineage>
        <taxon>Eukaryota</taxon>
        <taxon>Metazoa</taxon>
        <taxon>Ecdysozoa</taxon>
        <taxon>Arthropoda</taxon>
        <taxon>Chelicerata</taxon>
        <taxon>Arachnida</taxon>
        <taxon>Acari</taxon>
        <taxon>Parasitiformes</taxon>
        <taxon>Ixodida</taxon>
        <taxon>Ixodoidea</taxon>
        <taxon>Ixodidae</taxon>
        <taxon>Ixodinae</taxon>
        <taxon>Ixodes</taxon>
    </lineage>
</organism>
<protein>
    <recommendedName>
        <fullName evidence="2">Cleavage and polyadenylation specificity factor subunit 2</fullName>
    </recommendedName>
    <alternativeName>
        <fullName evidence="2">Cleavage and polyadenylation specificity factor 100 kDa subunit</fullName>
    </alternativeName>
</protein>
<dbReference type="PANTHER" id="PTHR45922">
    <property type="entry name" value="CLEAVAGE AND POLYADENYLATION SPECIFICITY FACTOR SUBUNIT 2"/>
    <property type="match status" value="1"/>
</dbReference>
<keyword evidence="2" id="KW-0507">mRNA processing</keyword>
<dbReference type="AlphaFoldDB" id="V5H675"/>
<dbReference type="GO" id="GO:0005847">
    <property type="term" value="C:mRNA cleavage and polyadenylation specificity factor complex"/>
    <property type="evidence" value="ECO:0007669"/>
    <property type="project" value="InterPro"/>
</dbReference>
<dbReference type="GO" id="GO:0006398">
    <property type="term" value="P:mRNA 3'-end processing by stem-loop binding and cleavage"/>
    <property type="evidence" value="ECO:0007669"/>
    <property type="project" value="InterPro"/>
</dbReference>
<name>V5H675_IXORI</name>
<dbReference type="Pfam" id="PF13299">
    <property type="entry name" value="CPSF100_C"/>
    <property type="match status" value="1"/>
</dbReference>
<dbReference type="InterPro" id="IPR027075">
    <property type="entry name" value="CPSF2"/>
</dbReference>
<evidence type="ECO:0000256" key="2">
    <source>
        <dbReference type="RuleBase" id="RU365006"/>
    </source>
</evidence>
<evidence type="ECO:0000313" key="4">
    <source>
        <dbReference type="EMBL" id="JAB69817.1"/>
    </source>
</evidence>
<comment type="similarity">
    <text evidence="1 2">Belongs to the metallo-beta-lactamase superfamily. RNA-metabolizing metallo-beta-lactamase-like family. CPSF2/YSH1 subfamily.</text>
</comment>
<dbReference type="GO" id="GO:0003723">
    <property type="term" value="F:RNA binding"/>
    <property type="evidence" value="ECO:0007669"/>
    <property type="project" value="UniProtKB-KW"/>
</dbReference>
<dbReference type="InterPro" id="IPR036866">
    <property type="entry name" value="RibonucZ/Hydroxyglut_hydro"/>
</dbReference>
<dbReference type="SUPFAM" id="SSF56281">
    <property type="entry name" value="Metallo-hydrolase/oxidoreductase"/>
    <property type="match status" value="1"/>
</dbReference>
<keyword evidence="2" id="KW-0694">RNA-binding</keyword>
<reference evidence="4" key="1">
    <citation type="journal article" date="2015" name="Sci. Rep.">
        <title>Tissue- and time-dependent transcription in Ixodes ricinus salivary glands and midguts when blood feeding on the vertebrate host.</title>
        <authorList>
            <person name="Kotsyfakis M."/>
            <person name="Schwarz A."/>
            <person name="Erhart J."/>
            <person name="Ribeiro J.M."/>
        </authorList>
    </citation>
    <scope>NUCLEOTIDE SEQUENCE</scope>
    <source>
        <tissue evidence="4">Salivary gland and midgut</tissue>
    </source>
</reference>